<accession>A0A930VKV9</accession>
<protein>
    <submittedName>
        <fullName evidence="1">Uncharacterized protein</fullName>
    </submittedName>
</protein>
<dbReference type="AlphaFoldDB" id="A0A930VKV9"/>
<keyword evidence="2" id="KW-1185">Reference proteome</keyword>
<gene>
    <name evidence="1" type="ORF">ISU10_06885</name>
</gene>
<dbReference type="RefSeq" id="WP_194695642.1">
    <property type="nucleotide sequence ID" value="NZ_JADKPO010000007.1"/>
</dbReference>
<evidence type="ECO:0000313" key="2">
    <source>
        <dbReference type="Proteomes" id="UP000660668"/>
    </source>
</evidence>
<comment type="caution">
    <text evidence="1">The sequence shown here is derived from an EMBL/GenBank/DDBJ whole genome shotgun (WGS) entry which is preliminary data.</text>
</comment>
<dbReference type="EMBL" id="JADKPO010000007">
    <property type="protein sequence ID" value="MBF4767491.1"/>
    <property type="molecule type" value="Genomic_DNA"/>
</dbReference>
<proteinExistence type="predicted"/>
<name>A0A930VKV9_9ACTN</name>
<dbReference type="Proteomes" id="UP000660668">
    <property type="component" value="Unassembled WGS sequence"/>
</dbReference>
<organism evidence="1 2">
    <name type="scientific">Nocardioides agariphilus</name>
    <dbReference type="NCBI Taxonomy" id="433664"/>
    <lineage>
        <taxon>Bacteria</taxon>
        <taxon>Bacillati</taxon>
        <taxon>Actinomycetota</taxon>
        <taxon>Actinomycetes</taxon>
        <taxon>Propionibacteriales</taxon>
        <taxon>Nocardioidaceae</taxon>
        <taxon>Nocardioides</taxon>
    </lineage>
</organism>
<sequence length="336" mass="37245">MSEMALRVRDGLVADSASYNMLMTTMLRADVGGSTWGNWTLDRAVEPGMVGVLDPVAGTFERHKRGAIPLEVEVVEEHDPHSWDYRSQGVRHVPACPSTGSAESWHFAQSHTIASRGEHRQRRALADPLGIADTQYDLLRRWADARGYATDAGIIQGFGIITATYEATEVLNLASREPGQQFVRGSQWQGARNMEAFVHPGPISGPAPAMVPYAFEFMSFAGRTPLPRWVGQIPAVTVSFHNAGSYVVQCTVTCDTPAGSSHRKRIQVGCGIPGWAYLPLDATDIRVTCRFWHVDEWGPPLQLRTVIHPMQEWPQGQGVVEIEGWWPSDYEAHWSQ</sequence>
<evidence type="ECO:0000313" key="1">
    <source>
        <dbReference type="EMBL" id="MBF4767491.1"/>
    </source>
</evidence>
<reference evidence="1" key="1">
    <citation type="submission" date="2020-11" db="EMBL/GenBank/DDBJ databases">
        <title>Nocardioides cynanchi sp. nov., isolated from soil of rhizosphere of Cynanchum wilfordii.</title>
        <authorList>
            <person name="Lee J.-S."/>
            <person name="Suh M.K."/>
            <person name="Kim J.-S."/>
        </authorList>
    </citation>
    <scope>NUCLEOTIDE SEQUENCE</scope>
    <source>
        <strain evidence="1">KCTC 19276</strain>
    </source>
</reference>